<dbReference type="RefSeq" id="WP_222622686.1">
    <property type="nucleotide sequence ID" value="NZ_JACORU010000018.1"/>
</dbReference>
<keyword evidence="3" id="KW-1185">Reference proteome</keyword>
<organism evidence="2 3">
    <name type="scientific">Ramlibacter albus</name>
    <dbReference type="NCBI Taxonomy" id="2079448"/>
    <lineage>
        <taxon>Bacteria</taxon>
        <taxon>Pseudomonadati</taxon>
        <taxon>Pseudomonadota</taxon>
        <taxon>Betaproteobacteria</taxon>
        <taxon>Burkholderiales</taxon>
        <taxon>Comamonadaceae</taxon>
        <taxon>Ramlibacter</taxon>
    </lineage>
</organism>
<protein>
    <recommendedName>
        <fullName evidence="1">Virulence-associated protein E-like domain-containing protein</fullName>
    </recommendedName>
</protein>
<dbReference type="InterPro" id="IPR007936">
    <property type="entry name" value="VapE-like_dom"/>
</dbReference>
<feature type="non-terminal residue" evidence="2">
    <location>
        <position position="1"/>
    </location>
</feature>
<evidence type="ECO:0000313" key="3">
    <source>
        <dbReference type="Proteomes" id="UP000596827"/>
    </source>
</evidence>
<dbReference type="Pfam" id="PF05272">
    <property type="entry name" value="VapE-like_dom"/>
    <property type="match status" value="1"/>
</dbReference>
<sequence length="414" mass="44981">PRRAFVASDARRRGHLCTVGNPHGIHLKIGESCSDKRSHFSAWDGQERLARVLVDHAMADDAGSVEYVSAAGRAFFVGSVARVFTPGCKHDTVLVLEGSGGGGKSSFFRVLADAVLPGLFSDSVGDLSNPQSVVEATGGRWIVEIAELAGIRRAADVEALKASITRQEDTVRRPYAPLPVTVPRRFVLAATTNRSEYLHDPSGALMRRFWPVRTLATETNPIDLANLAAAAPQLWGEAVRLFQAGARWWIDQVADATAFAQWARCRNDRRESDPMEDGIIEALMGLAETYASDLQGFPLTEIAKKANDFAALDGNPAAISRLASLLRTLGLESRKDSAGRKRWHFTSASLRDFLERRASLREAAGAVRTRTDPPVHPLKQAKECVGTQVGTREPIRIGRPYPSVTIPGKVDANA</sequence>
<dbReference type="Proteomes" id="UP000596827">
    <property type="component" value="Unassembled WGS sequence"/>
</dbReference>
<dbReference type="EMBL" id="JACORU010000018">
    <property type="protein sequence ID" value="MBC5768452.1"/>
    <property type="molecule type" value="Genomic_DNA"/>
</dbReference>
<feature type="domain" description="Virulence-associated protein E-like" evidence="1">
    <location>
        <begin position="42"/>
        <end position="258"/>
    </location>
</feature>
<comment type="caution">
    <text evidence="2">The sequence shown here is derived from an EMBL/GenBank/DDBJ whole genome shotgun (WGS) entry which is preliminary data.</text>
</comment>
<dbReference type="AlphaFoldDB" id="A0A923MGB8"/>
<evidence type="ECO:0000313" key="2">
    <source>
        <dbReference type="EMBL" id="MBC5768452.1"/>
    </source>
</evidence>
<proteinExistence type="predicted"/>
<dbReference type="PANTHER" id="PTHR34985:SF1">
    <property type="entry name" value="SLR0554 PROTEIN"/>
    <property type="match status" value="1"/>
</dbReference>
<accession>A0A923MGB8</accession>
<reference evidence="2" key="1">
    <citation type="submission" date="2020-08" db="EMBL/GenBank/DDBJ databases">
        <title>Ramlibacter sp. GTP1 16S ribosomal RNA gene genome sequencing and assembly.</title>
        <authorList>
            <person name="Kang M."/>
        </authorList>
    </citation>
    <scope>NUCLEOTIDE SEQUENCE</scope>
    <source>
        <strain evidence="2">GTP1</strain>
    </source>
</reference>
<dbReference type="InterPro" id="IPR027417">
    <property type="entry name" value="P-loop_NTPase"/>
</dbReference>
<evidence type="ECO:0000259" key="1">
    <source>
        <dbReference type="Pfam" id="PF05272"/>
    </source>
</evidence>
<name>A0A923MGB8_9BURK</name>
<dbReference type="SUPFAM" id="SSF52540">
    <property type="entry name" value="P-loop containing nucleoside triphosphate hydrolases"/>
    <property type="match status" value="1"/>
</dbReference>
<gene>
    <name evidence="2" type="ORF">H8R02_28585</name>
</gene>
<dbReference type="PANTHER" id="PTHR34985">
    <property type="entry name" value="SLR0554 PROTEIN"/>
    <property type="match status" value="1"/>
</dbReference>